<protein>
    <submittedName>
        <fullName evidence="2">Uncharacterized protein</fullName>
    </submittedName>
</protein>
<reference evidence="3" key="1">
    <citation type="journal article" date="2014" name="Proc. Natl. Acad. Sci. U.S.A.">
        <title>Extensive sampling of basidiomycete genomes demonstrates inadequacy of the white-rot/brown-rot paradigm for wood decay fungi.</title>
        <authorList>
            <person name="Riley R."/>
            <person name="Salamov A.A."/>
            <person name="Brown D.W."/>
            <person name="Nagy L.G."/>
            <person name="Floudas D."/>
            <person name="Held B.W."/>
            <person name="Levasseur A."/>
            <person name="Lombard V."/>
            <person name="Morin E."/>
            <person name="Otillar R."/>
            <person name="Lindquist E.A."/>
            <person name="Sun H."/>
            <person name="LaButti K.M."/>
            <person name="Schmutz J."/>
            <person name="Jabbour D."/>
            <person name="Luo H."/>
            <person name="Baker S.E."/>
            <person name="Pisabarro A.G."/>
            <person name="Walton J.D."/>
            <person name="Blanchette R.A."/>
            <person name="Henrissat B."/>
            <person name="Martin F."/>
            <person name="Cullen D."/>
            <person name="Hibbett D.S."/>
            <person name="Grigoriev I.V."/>
        </authorList>
    </citation>
    <scope>NUCLEOTIDE SEQUENCE [LARGE SCALE GENOMIC DNA]</scope>
    <source>
        <strain evidence="3">FD-172 SS1</strain>
    </source>
</reference>
<feature type="compositionally biased region" description="Pro residues" evidence="1">
    <location>
        <begin position="803"/>
        <end position="822"/>
    </location>
</feature>
<dbReference type="HOGENOM" id="CLU_008395_0_0_1"/>
<evidence type="ECO:0000313" key="3">
    <source>
        <dbReference type="Proteomes" id="UP000027195"/>
    </source>
</evidence>
<feature type="region of interest" description="Disordered" evidence="1">
    <location>
        <begin position="1"/>
        <end position="38"/>
    </location>
</feature>
<keyword evidence="3" id="KW-1185">Reference proteome</keyword>
<dbReference type="STRING" id="930990.A0A067M7G1"/>
<feature type="compositionally biased region" description="Polar residues" evidence="1">
    <location>
        <begin position="1"/>
        <end position="17"/>
    </location>
</feature>
<dbReference type="EMBL" id="KL198100">
    <property type="protein sequence ID" value="KDQ07787.1"/>
    <property type="molecule type" value="Genomic_DNA"/>
</dbReference>
<evidence type="ECO:0000313" key="2">
    <source>
        <dbReference type="EMBL" id="KDQ07787.1"/>
    </source>
</evidence>
<feature type="compositionally biased region" description="Polar residues" evidence="1">
    <location>
        <begin position="734"/>
        <end position="757"/>
    </location>
</feature>
<feature type="compositionally biased region" description="Low complexity" evidence="1">
    <location>
        <begin position="667"/>
        <end position="679"/>
    </location>
</feature>
<sequence length="1164" mass="127964">MSVALSSNAWAGSNPLSVGSHAVADRRAPSASDETLTDSTLNSFEQVAQNLSRLGGVHLERFASPTVDFESLQPAPPAPAPDDQSDTIEKRSILPLHAVQHLHQACQRAFVHVTPETLKFEFLEEFGPTHKSCILTITRPGGASRSYTTKAEFSRKNEAKARAAAIAIEMGAVDFILYGDAEPDRKSAAILAPLDAPARSLHGKDTVKSEGNSDTHAIAITTTPAPPDGDKAIEEIEKCCEEWRAGRVRPVWVFTADTKTGTAYGCALKIELSPHSVRVYSVDTAYKKRLEAKAGAALVAMQQNVLDFIRYGNGQTEPEPRAVEYGAAPSMPAKKDPNAVPAGVTLASFYDALPKPLPDPVGLKAGEEANPVAWVNQLVQQARGSRLTLGFTWTSDAKHGSHGCLLRLELPTGESRSFLVDSVFSKRQDAKTAVCLLAVSQGVGEYIRSLGEKYDEKLTKAMKDRAKELMTTIANELQKVKPGLHANYTFEQIQGAFGCTMVVELAPDMIRNYTANTEYRSRLDAKAAVTLRAQDEGVLEFIRFRGKTPPLDYDPAWHDKRPAGKPATYTRFSDAPSGGDSRPFQKFAPTNVGGNYNGYGNYNNGYNNKYNSNYNNNYNQKKRKIYQDADPDAPPMFETREEALARGQSYKKGFNNHKQGFWKKPQGPSFGPSSASGPDSVREAYKARSAHLSGAPRGSFAPHAPPYSSRPAGDYASDPASAPTSEFYGGGGSHSPSQLQPRSYSSPYLNQSSNSYEGYSRNDEQPGRGGGIDDPYYAEAGPFAHEPYRYDDADSYDYYGRPVVPPPAPSAPVPSLDVPPPSARYHYDEDRYPHYPVPDSYSHTPIAPPVPPPPPSSSALQGYEAPASEFEYDPYHPRDPYPSEPPFDTPRFIPGYDGIRDPPPAPMHTEYPLDRPPYNPPSRTHSHSPVPPAPASAQYDYPPYEEPPLLVPRRGYYPKKNSFGRKPSMENKRGPGTIYERPRLGSGPPAPPPPSTNYVEPPFRRTSSGNMLEPRVPPHPVPVDRTPYNNSNNNNSHYEGKGVNQVSYHESQPILVPREPPRISEQAHNYPPPAGSPAPKDPSSYVTQLFDFCTQNKIHAPKFHSEEVAKEMGTEHRVWMIMGKERLELPTTFADLYAGRERLSKQVLTRLRTKQKKGKEVATA</sequence>
<name>A0A067M7G1_BOTB1</name>
<dbReference type="Proteomes" id="UP000027195">
    <property type="component" value="Unassembled WGS sequence"/>
</dbReference>
<accession>A0A067M7G1</accession>
<feature type="region of interest" description="Disordered" evidence="1">
    <location>
        <begin position="652"/>
        <end position="1041"/>
    </location>
</feature>
<feature type="compositionally biased region" description="Pro residues" evidence="1">
    <location>
        <begin position="846"/>
        <end position="856"/>
    </location>
</feature>
<evidence type="ECO:0000256" key="1">
    <source>
        <dbReference type="SAM" id="MobiDB-lite"/>
    </source>
</evidence>
<organism evidence="2 3">
    <name type="scientific">Botryobasidium botryosum (strain FD-172 SS1)</name>
    <dbReference type="NCBI Taxonomy" id="930990"/>
    <lineage>
        <taxon>Eukaryota</taxon>
        <taxon>Fungi</taxon>
        <taxon>Dikarya</taxon>
        <taxon>Basidiomycota</taxon>
        <taxon>Agaricomycotina</taxon>
        <taxon>Agaricomycetes</taxon>
        <taxon>Cantharellales</taxon>
        <taxon>Botryobasidiaceae</taxon>
        <taxon>Botryobasidium</taxon>
    </lineage>
</organism>
<dbReference type="AlphaFoldDB" id="A0A067M7G1"/>
<gene>
    <name evidence="2" type="ORF">BOTBODRAFT_70139</name>
</gene>
<feature type="compositionally biased region" description="Pro residues" evidence="1">
    <location>
        <begin position="1070"/>
        <end position="1080"/>
    </location>
</feature>
<feature type="region of interest" description="Disordered" evidence="1">
    <location>
        <begin position="1059"/>
        <end position="1082"/>
    </location>
</feature>
<dbReference type="InParanoid" id="A0A067M7G1"/>
<dbReference type="OrthoDB" id="3254160at2759"/>
<proteinExistence type="predicted"/>